<keyword evidence="3" id="KW-1185">Reference proteome</keyword>
<gene>
    <name evidence="2" type="ORF">FHU37_000107</name>
</gene>
<name>A0A852ZQM6_9ACTN</name>
<protein>
    <submittedName>
        <fullName evidence="2">Uncharacterized protein</fullName>
    </submittedName>
</protein>
<evidence type="ECO:0000313" key="2">
    <source>
        <dbReference type="EMBL" id="NYI03164.1"/>
    </source>
</evidence>
<dbReference type="Proteomes" id="UP000567795">
    <property type="component" value="Unassembled WGS sequence"/>
</dbReference>
<reference evidence="2 3" key="1">
    <citation type="submission" date="2020-07" db="EMBL/GenBank/DDBJ databases">
        <title>Sequencing the genomes of 1000 actinobacteria strains.</title>
        <authorList>
            <person name="Klenk H.-P."/>
        </authorList>
    </citation>
    <scope>NUCLEOTIDE SEQUENCE [LARGE SCALE GENOMIC DNA]</scope>
    <source>
        <strain evidence="2 3">DSM 42178</strain>
    </source>
</reference>
<evidence type="ECO:0000256" key="1">
    <source>
        <dbReference type="SAM" id="MobiDB-lite"/>
    </source>
</evidence>
<accession>A0A852ZQM6</accession>
<comment type="caution">
    <text evidence="2">The sequence shown here is derived from an EMBL/GenBank/DDBJ whole genome shotgun (WGS) entry which is preliminary data.</text>
</comment>
<evidence type="ECO:0000313" key="3">
    <source>
        <dbReference type="Proteomes" id="UP000567795"/>
    </source>
</evidence>
<proteinExistence type="predicted"/>
<dbReference type="RefSeq" id="WP_179812266.1">
    <property type="nucleotide sequence ID" value="NZ_JACBZD010000001.1"/>
</dbReference>
<sequence length="211" mass="21570">MDAERLARAGIDALARAGDARAVLAEVWQAFHLTEAVAAMLASTSGGGARGTPVPPHAEAAAHPEAAVHPAGAAVGSIDPDPPTAVADRLLRAARDAAAVFGPDAPPGARAVRAARLTGLADPPRTVELLRRLAQESAVAMMAISCAAEEEEQYWQCVDGVDAAHELTRRLNELLDTLTYASLATEGAAGSVASGPRAPRPGGVRQDGSHD</sequence>
<dbReference type="EMBL" id="JACBZD010000001">
    <property type="protein sequence ID" value="NYI03164.1"/>
    <property type="molecule type" value="Genomic_DNA"/>
</dbReference>
<dbReference type="Pfam" id="PF19594">
    <property type="entry name" value="DUF6099"/>
    <property type="match status" value="2"/>
</dbReference>
<feature type="region of interest" description="Disordered" evidence="1">
    <location>
        <begin position="186"/>
        <end position="211"/>
    </location>
</feature>
<organism evidence="2 3">
    <name type="scientific">Allostreptomyces psammosilenae</name>
    <dbReference type="NCBI Taxonomy" id="1892865"/>
    <lineage>
        <taxon>Bacteria</taxon>
        <taxon>Bacillati</taxon>
        <taxon>Actinomycetota</taxon>
        <taxon>Actinomycetes</taxon>
        <taxon>Kitasatosporales</taxon>
        <taxon>Streptomycetaceae</taxon>
        <taxon>Allostreptomyces</taxon>
    </lineage>
</organism>
<dbReference type="InterPro" id="IPR046081">
    <property type="entry name" value="DUF6099"/>
</dbReference>
<dbReference type="AlphaFoldDB" id="A0A852ZQM6"/>